<dbReference type="PANTHER" id="PTHR45664:SF2">
    <property type="entry name" value="HOMEOTIC PROTEIN PROBOSCIPEDIA"/>
    <property type="match status" value="1"/>
</dbReference>
<feature type="compositionally biased region" description="Basic and acidic residues" evidence="7">
    <location>
        <begin position="231"/>
        <end position="243"/>
    </location>
</feature>
<feature type="compositionally biased region" description="Polar residues" evidence="7">
    <location>
        <begin position="405"/>
        <end position="434"/>
    </location>
</feature>
<evidence type="ECO:0000259" key="8">
    <source>
        <dbReference type="PROSITE" id="PS50071"/>
    </source>
</evidence>
<protein>
    <submittedName>
        <fullName evidence="9">Homeobox hox 2</fullName>
    </submittedName>
</protein>
<feature type="region of interest" description="Disordered" evidence="7">
    <location>
        <begin position="353"/>
        <end position="388"/>
    </location>
</feature>
<dbReference type="FunFam" id="1.10.10.60:FF:000176">
    <property type="entry name" value="pancreas/duodenum homeobox protein 1"/>
    <property type="match status" value="1"/>
</dbReference>
<dbReference type="Gene3D" id="1.10.10.60">
    <property type="entry name" value="Homeodomain-like"/>
    <property type="match status" value="1"/>
</dbReference>
<organism evidence="9">
    <name type="scientific">Gymnomenia pellucida</name>
    <dbReference type="NCBI Taxonomy" id="1918950"/>
    <lineage>
        <taxon>Eukaryota</taxon>
        <taxon>Metazoa</taxon>
        <taxon>Spiralia</taxon>
        <taxon>Lophotrochozoa</taxon>
        <taxon>Mollusca</taxon>
        <taxon>Aplacophora</taxon>
        <taxon>Solenogastres</taxon>
        <taxon>Pholidoskepia</taxon>
        <taxon>Gymnomeniidae</taxon>
        <taxon>Gymnomenia</taxon>
    </lineage>
</organism>
<dbReference type="CDD" id="cd00086">
    <property type="entry name" value="homeodomain"/>
    <property type="match status" value="1"/>
</dbReference>
<dbReference type="EMBL" id="KX365101">
    <property type="protein sequence ID" value="APD15664.1"/>
    <property type="molecule type" value="mRNA"/>
</dbReference>
<dbReference type="PROSITE" id="PS50071">
    <property type="entry name" value="HOMEOBOX_2"/>
    <property type="match status" value="1"/>
</dbReference>
<evidence type="ECO:0000256" key="2">
    <source>
        <dbReference type="ARBA" id="ARBA00023125"/>
    </source>
</evidence>
<dbReference type="GO" id="GO:0048513">
    <property type="term" value="P:animal organ development"/>
    <property type="evidence" value="ECO:0007669"/>
    <property type="project" value="UniProtKB-ARBA"/>
</dbReference>
<dbReference type="SMART" id="SM00389">
    <property type="entry name" value="HOX"/>
    <property type="match status" value="1"/>
</dbReference>
<dbReference type="SUPFAM" id="SSF46689">
    <property type="entry name" value="Homeodomain-like"/>
    <property type="match status" value="1"/>
</dbReference>
<name>A0A1J0M5M5_9MOLL</name>
<feature type="compositionally biased region" description="Basic and acidic residues" evidence="7">
    <location>
        <begin position="602"/>
        <end position="614"/>
    </location>
</feature>
<feature type="compositionally biased region" description="Low complexity" evidence="7">
    <location>
        <begin position="360"/>
        <end position="373"/>
    </location>
</feature>
<feature type="DNA-binding region" description="Homeobox" evidence="5">
    <location>
        <begin position="140"/>
        <end position="199"/>
    </location>
</feature>
<evidence type="ECO:0000256" key="7">
    <source>
        <dbReference type="SAM" id="MobiDB-lite"/>
    </source>
</evidence>
<feature type="region of interest" description="Disordered" evidence="7">
    <location>
        <begin position="195"/>
        <end position="243"/>
    </location>
</feature>
<dbReference type="GO" id="GO:0000978">
    <property type="term" value="F:RNA polymerase II cis-regulatory region sequence-specific DNA binding"/>
    <property type="evidence" value="ECO:0007669"/>
    <property type="project" value="TreeGrafter"/>
</dbReference>
<dbReference type="InterPro" id="IPR017970">
    <property type="entry name" value="Homeobox_CS"/>
</dbReference>
<dbReference type="PRINTS" id="PR00024">
    <property type="entry name" value="HOMEOBOX"/>
</dbReference>
<feature type="compositionally biased region" description="Polar residues" evidence="7">
    <location>
        <begin position="617"/>
        <end position="631"/>
    </location>
</feature>
<feature type="domain" description="Homeobox" evidence="8">
    <location>
        <begin position="138"/>
        <end position="198"/>
    </location>
</feature>
<dbReference type="AlphaFoldDB" id="A0A1J0M5M5"/>
<dbReference type="InterPro" id="IPR020479">
    <property type="entry name" value="HD_metazoa"/>
</dbReference>
<keyword evidence="1" id="KW-0217">Developmental protein</keyword>
<proteinExistence type="evidence at transcript level"/>
<dbReference type="PROSITE" id="PS00027">
    <property type="entry name" value="HOMEOBOX_1"/>
    <property type="match status" value="1"/>
</dbReference>
<reference evidence="9" key="2">
    <citation type="submission" date="2016-06" db="EMBL/GenBank/DDBJ databases">
        <authorList>
            <person name="Kjaerup R.B."/>
            <person name="Dalgaard T.S."/>
            <person name="Juul-Madsen H.R."/>
        </authorList>
    </citation>
    <scope>NUCLEOTIDE SEQUENCE</scope>
</reference>
<comment type="subcellular location">
    <subcellularLocation>
        <location evidence="5 6">Nucleus</location>
    </subcellularLocation>
</comment>
<keyword evidence="3 5" id="KW-0371">Homeobox</keyword>
<feature type="region of interest" description="Disordered" evidence="7">
    <location>
        <begin position="601"/>
        <end position="631"/>
    </location>
</feature>
<dbReference type="GO" id="GO:0005634">
    <property type="term" value="C:nucleus"/>
    <property type="evidence" value="ECO:0007669"/>
    <property type="project" value="UniProtKB-SubCell"/>
</dbReference>
<evidence type="ECO:0000256" key="4">
    <source>
        <dbReference type="ARBA" id="ARBA00023242"/>
    </source>
</evidence>
<feature type="compositionally biased region" description="Polar residues" evidence="7">
    <location>
        <begin position="214"/>
        <end position="229"/>
    </location>
</feature>
<feature type="compositionally biased region" description="Basic and acidic residues" evidence="7">
    <location>
        <begin position="204"/>
        <end position="213"/>
    </location>
</feature>
<dbReference type="InterPro" id="IPR001356">
    <property type="entry name" value="HD"/>
</dbReference>
<dbReference type="Pfam" id="PF00046">
    <property type="entry name" value="Homeodomain"/>
    <property type="match status" value="1"/>
</dbReference>
<evidence type="ECO:0000256" key="6">
    <source>
        <dbReference type="RuleBase" id="RU000682"/>
    </source>
</evidence>
<sequence>MATVAHVDSGYINMQPCMSELIPDTFLPPTSISHPEYMSQGAYDPSVMAYDRYSGGQDAPRFCSADGDGRDTRFCGDGDGSRYGDGQDMSHFSDGDALTGNFTWMKEKKTKKKSSREPLETTEYMPADTCQVMSSTTSGSRRLRTAYTNTQLLELEKEFHFNKYLCRPRRIEIAASLDLSERQVKVWFQNRRMKFKRQTQSGRNKSDDGDDKVTSSCNDDCSNAGSPSENDVEKREITGGKREADVDLYSAEKRGRFDSMDSDSQRDADIKCDVQTEDRFASVDQGEDMASDGAAVSGSDTRVVAADDTDSNCLYNFQSDHTDDRHDFSLTLQNTFGVLPNSISSGSTHAYQNNRDLPATSPTSVTVLSPTPTDATVTNINDNINESGCETSSLTVLGETINRDTSLCSPDSGTSVTSPASANSSTVQPRATSSPRDRISPSHGSTSPSQIPHDFPPLTNVPSMFNSPPNVAGNCNFANLGNKQNANLQQTFCNNETNTKINIENVISSQSNCVASTNSPNFFHMDADKGYSMSRTVANASINGYVDRLRNTPTDLATYNQTTDTEMRYKNVRHNGDMLLNSSSVFPPSYDDFMLSQPCVTSEKDNEHQKRSDFETETSQSASQHAPNVTVSVKNPLTVNINFPVNHQNYASQNVNNYNVNYNNTYNTDYSLNQGNTYQQYNSHQFNQAYPRDPHPSTDTHYTNYNTPNADYDNQIGYYNQPRDSNFNSVPDPTRYYVPSPQAANTQMVNLSKQYPTYNGQYQSYPGYHSSQYYSA</sequence>
<reference evidence="9" key="1">
    <citation type="journal article" date="2016" name="BMC Genomics">
        <title>Comparative transcriptomics enlarges the toolkit of known developmental genes in mollusks.</title>
        <authorList>
            <person name="De Oliveira A.L."/>
            <person name="Wollesen T."/>
            <person name="Kristof A."/>
            <person name="Scherholz M."/>
            <person name="Redl E."/>
            <person name="Todt C."/>
            <person name="Bleidorn C."/>
            <person name="Wanninger A."/>
        </authorList>
    </citation>
    <scope>NUCLEOTIDE SEQUENCE</scope>
</reference>
<gene>
    <name evidence="9" type="primary">Hox2</name>
</gene>
<evidence type="ECO:0000256" key="5">
    <source>
        <dbReference type="PROSITE-ProRule" id="PRU00108"/>
    </source>
</evidence>
<evidence type="ECO:0000313" key="9">
    <source>
        <dbReference type="EMBL" id="APD15664.1"/>
    </source>
</evidence>
<keyword evidence="2 5" id="KW-0238">DNA-binding</keyword>
<accession>A0A1J0M5M5</accession>
<feature type="compositionally biased region" description="Polar residues" evidence="7">
    <location>
        <begin position="374"/>
        <end position="388"/>
    </location>
</feature>
<dbReference type="PANTHER" id="PTHR45664">
    <property type="entry name" value="PROTEIN ZERKNUELLT 1-RELATED"/>
    <property type="match status" value="1"/>
</dbReference>
<evidence type="ECO:0000256" key="3">
    <source>
        <dbReference type="ARBA" id="ARBA00023155"/>
    </source>
</evidence>
<dbReference type="InterPro" id="IPR009057">
    <property type="entry name" value="Homeodomain-like_sf"/>
</dbReference>
<feature type="region of interest" description="Disordered" evidence="7">
    <location>
        <begin position="405"/>
        <end position="460"/>
    </location>
</feature>
<evidence type="ECO:0000256" key="1">
    <source>
        <dbReference type="ARBA" id="ARBA00022473"/>
    </source>
</evidence>
<dbReference type="GO" id="GO:0000981">
    <property type="term" value="F:DNA-binding transcription factor activity, RNA polymerase II-specific"/>
    <property type="evidence" value="ECO:0007669"/>
    <property type="project" value="InterPro"/>
</dbReference>
<keyword evidence="4 5" id="KW-0539">Nucleus</keyword>